<dbReference type="OrthoDB" id="1862600at2"/>
<dbReference type="AlphaFoldDB" id="E6UIQ7"/>
<keyword evidence="1" id="KW-0472">Membrane</keyword>
<dbReference type="eggNOG" id="COG1277">
    <property type="taxonomic scope" value="Bacteria"/>
</dbReference>
<dbReference type="PANTHER" id="PTHR37305:SF1">
    <property type="entry name" value="MEMBRANE PROTEIN"/>
    <property type="match status" value="1"/>
</dbReference>
<feature type="transmembrane region" description="Helical" evidence="1">
    <location>
        <begin position="243"/>
        <end position="263"/>
    </location>
</feature>
<evidence type="ECO:0000313" key="2">
    <source>
        <dbReference type="EMBL" id="ADU21359.1"/>
    </source>
</evidence>
<evidence type="ECO:0000256" key="1">
    <source>
        <dbReference type="SAM" id="Phobius"/>
    </source>
</evidence>
<dbReference type="PANTHER" id="PTHR37305">
    <property type="entry name" value="INTEGRAL MEMBRANE PROTEIN-RELATED"/>
    <property type="match status" value="1"/>
</dbReference>
<feature type="transmembrane region" description="Helical" evidence="1">
    <location>
        <begin position="165"/>
        <end position="186"/>
    </location>
</feature>
<feature type="transmembrane region" description="Helical" evidence="1">
    <location>
        <begin position="136"/>
        <end position="158"/>
    </location>
</feature>
<accession>E6UIQ7</accession>
<dbReference type="STRING" id="697329.Rumal_0830"/>
<dbReference type="HOGENOM" id="CLU_087538_0_0_9"/>
<feature type="transmembrane region" description="Helical" evidence="1">
    <location>
        <begin position="16"/>
        <end position="37"/>
    </location>
</feature>
<feature type="transmembrane region" description="Helical" evidence="1">
    <location>
        <begin position="49"/>
        <end position="70"/>
    </location>
</feature>
<dbReference type="EMBL" id="CP002403">
    <property type="protein sequence ID" value="ADU21359.1"/>
    <property type="molecule type" value="Genomic_DNA"/>
</dbReference>
<keyword evidence="1" id="KW-0812">Transmembrane</keyword>
<feature type="transmembrane region" description="Helical" evidence="1">
    <location>
        <begin position="91"/>
        <end position="124"/>
    </location>
</feature>
<evidence type="ECO:0008006" key="4">
    <source>
        <dbReference type="Google" id="ProtNLM"/>
    </source>
</evidence>
<dbReference type="Proteomes" id="UP000006919">
    <property type="component" value="Chromosome"/>
</dbReference>
<dbReference type="KEGG" id="ral:Rumal_0830"/>
<organism evidence="2 3">
    <name type="scientific">Ruminococcus albus (strain ATCC 27210 / DSM 20455 / JCM 14654 / NCDO 2250 / 7)</name>
    <dbReference type="NCBI Taxonomy" id="697329"/>
    <lineage>
        <taxon>Bacteria</taxon>
        <taxon>Bacillati</taxon>
        <taxon>Bacillota</taxon>
        <taxon>Clostridia</taxon>
        <taxon>Eubacteriales</taxon>
        <taxon>Oscillospiraceae</taxon>
        <taxon>Ruminococcus</taxon>
    </lineage>
</organism>
<gene>
    <name evidence="2" type="ordered locus">Rumal_0830</name>
</gene>
<proteinExistence type="predicted"/>
<protein>
    <recommendedName>
        <fullName evidence="4">ABC-2 family transporter protein</fullName>
    </recommendedName>
</protein>
<evidence type="ECO:0000313" key="3">
    <source>
        <dbReference type="Proteomes" id="UP000006919"/>
    </source>
</evidence>
<sequence>MTSLIVMGLSRMFRSLVFKIGMGLMVIYPLFIVLVSLKNRTPDSEPLNGVYNSGLVFIGLLIGAFVSVLIGQDYIEKTINNKIMAGHSRTAIYLSDFIVAFIGAVIMQLGCMAAASAVAIPLYGMYSTPLSEILRMQPIILCIIAVYTALALFVTTIVNSKSYAVAASMFLTMAVFAAGMMSYQVITEDKAEKALAAEQGKVIEMTKDDTLALKIFGVIYDTDPQSQVCILSEDRYPENGTKMIITDIAAIAVITSAGLLNFCRKDIK</sequence>
<dbReference type="GO" id="GO:0140359">
    <property type="term" value="F:ABC-type transporter activity"/>
    <property type="evidence" value="ECO:0007669"/>
    <property type="project" value="InterPro"/>
</dbReference>
<keyword evidence="1" id="KW-1133">Transmembrane helix</keyword>
<reference evidence="2 3" key="1">
    <citation type="journal article" date="2011" name="J. Bacteriol.">
        <title>Complete genome of the cellulolytic ruminal bacterium Ruminococcus albus 7.</title>
        <authorList>
            <person name="Suen G."/>
            <person name="Stevenson D.M."/>
            <person name="Bruce D.C."/>
            <person name="Chertkov O."/>
            <person name="Copeland A."/>
            <person name="Cheng J.F."/>
            <person name="Detter C."/>
            <person name="Detter J.C."/>
            <person name="Goodwin L.A."/>
            <person name="Han C.S."/>
            <person name="Hauser L.J."/>
            <person name="Ivanova N.N."/>
            <person name="Kyrpides N.C."/>
            <person name="Land M.L."/>
            <person name="Lapidus A."/>
            <person name="Lucas S."/>
            <person name="Ovchinnikova G."/>
            <person name="Pitluck S."/>
            <person name="Tapia R."/>
            <person name="Woyke T."/>
            <person name="Boyum J."/>
            <person name="Mead D."/>
            <person name="Weimer P.J."/>
        </authorList>
    </citation>
    <scope>NUCLEOTIDE SEQUENCE [LARGE SCALE GENOMIC DNA]</scope>
    <source>
        <strain evidence="3">ATCC 27210 / DSM 20455 / JCM 14654 / NCDO 2250 / 7</strain>
    </source>
</reference>
<name>E6UIQ7_RUMA7</name>
<dbReference type="RefSeq" id="WP_013497541.1">
    <property type="nucleotide sequence ID" value="NC_014833.1"/>
</dbReference>
<dbReference type="GO" id="GO:0005886">
    <property type="term" value="C:plasma membrane"/>
    <property type="evidence" value="ECO:0007669"/>
    <property type="project" value="UniProtKB-SubCell"/>
</dbReference>